<dbReference type="Pfam" id="PF07521">
    <property type="entry name" value="RMMBL"/>
    <property type="match status" value="1"/>
</dbReference>
<keyword evidence="1" id="KW-0540">Nuclease</keyword>
<dbReference type="GO" id="GO:0046872">
    <property type="term" value="F:metal ion binding"/>
    <property type="evidence" value="ECO:0007669"/>
    <property type="project" value="UniProtKB-KW"/>
</dbReference>
<dbReference type="InterPro" id="IPR011108">
    <property type="entry name" value="RMMBL"/>
</dbReference>
<name>A0AAV1Y0T9_LUPLU</name>
<feature type="compositionally biased region" description="Basic and acidic residues" evidence="7">
    <location>
        <begin position="736"/>
        <end position="746"/>
    </location>
</feature>
<evidence type="ECO:0000259" key="8">
    <source>
        <dbReference type="PROSITE" id="PS50090"/>
    </source>
</evidence>
<comment type="caution">
    <text evidence="9">The sequence shown here is derived from an EMBL/GenBank/DDBJ whole genome shotgun (WGS) entry which is preliminary data.</text>
</comment>
<organism evidence="9 10">
    <name type="scientific">Lupinus luteus</name>
    <name type="common">European yellow lupine</name>
    <dbReference type="NCBI Taxonomy" id="3873"/>
    <lineage>
        <taxon>Eukaryota</taxon>
        <taxon>Viridiplantae</taxon>
        <taxon>Streptophyta</taxon>
        <taxon>Embryophyta</taxon>
        <taxon>Tracheophyta</taxon>
        <taxon>Spermatophyta</taxon>
        <taxon>Magnoliopsida</taxon>
        <taxon>eudicotyledons</taxon>
        <taxon>Gunneridae</taxon>
        <taxon>Pentapetalae</taxon>
        <taxon>rosids</taxon>
        <taxon>fabids</taxon>
        <taxon>Fabales</taxon>
        <taxon>Fabaceae</taxon>
        <taxon>Papilionoideae</taxon>
        <taxon>50 kb inversion clade</taxon>
        <taxon>genistoids sensu lato</taxon>
        <taxon>core genistoids</taxon>
        <taxon>Genisteae</taxon>
        <taxon>Lupinus</taxon>
    </lineage>
</organism>
<dbReference type="InterPro" id="IPR001279">
    <property type="entry name" value="Metallo-B-lactamas"/>
</dbReference>
<dbReference type="SUPFAM" id="SSF56281">
    <property type="entry name" value="Metallo-hydrolase/oxidoreductase"/>
    <property type="match status" value="1"/>
</dbReference>
<keyword evidence="6" id="KW-0694">RNA-binding</keyword>
<dbReference type="GO" id="GO:0003723">
    <property type="term" value="F:RNA binding"/>
    <property type="evidence" value="ECO:0007669"/>
    <property type="project" value="UniProtKB-KW"/>
</dbReference>
<dbReference type="EMBL" id="CAXHTB010000020">
    <property type="protein sequence ID" value="CAL0327636.1"/>
    <property type="molecule type" value="Genomic_DNA"/>
</dbReference>
<evidence type="ECO:0000256" key="3">
    <source>
        <dbReference type="ARBA" id="ARBA00022801"/>
    </source>
</evidence>
<dbReference type="CDD" id="cd07714">
    <property type="entry name" value="RNaseJ_MBL-fold"/>
    <property type="match status" value="1"/>
</dbReference>
<dbReference type="PROSITE" id="PS50090">
    <property type="entry name" value="MYB_LIKE"/>
    <property type="match status" value="1"/>
</dbReference>
<evidence type="ECO:0000256" key="5">
    <source>
        <dbReference type="ARBA" id="ARBA00022839"/>
    </source>
</evidence>
<evidence type="ECO:0000313" key="9">
    <source>
        <dbReference type="EMBL" id="CAL0327636.1"/>
    </source>
</evidence>
<evidence type="ECO:0000256" key="1">
    <source>
        <dbReference type="ARBA" id="ARBA00022722"/>
    </source>
</evidence>
<dbReference type="InterPro" id="IPR044822">
    <property type="entry name" value="Myb_DNA-bind_4"/>
</dbReference>
<evidence type="ECO:0000313" key="10">
    <source>
        <dbReference type="Proteomes" id="UP001497480"/>
    </source>
</evidence>
<proteinExistence type="predicted"/>
<gene>
    <name evidence="9" type="ORF">LLUT_LOCUS28696</name>
</gene>
<feature type="compositionally biased region" description="Polar residues" evidence="7">
    <location>
        <begin position="31"/>
        <end position="43"/>
    </location>
</feature>
<dbReference type="Gene3D" id="1.10.10.60">
    <property type="entry name" value="Homeodomain-like"/>
    <property type="match status" value="1"/>
</dbReference>
<dbReference type="Gene3D" id="3.60.15.10">
    <property type="entry name" value="Ribonuclease Z/Hydroxyacylglutathione hydrolase-like"/>
    <property type="match status" value="1"/>
</dbReference>
<evidence type="ECO:0000256" key="7">
    <source>
        <dbReference type="SAM" id="MobiDB-lite"/>
    </source>
</evidence>
<accession>A0AAV1Y0T9</accession>
<dbReference type="InterPro" id="IPR055132">
    <property type="entry name" value="RNase_J_b_CASP"/>
</dbReference>
<dbReference type="Pfam" id="PF12706">
    <property type="entry name" value="Lactamase_B_2"/>
    <property type="match status" value="1"/>
</dbReference>
<keyword evidence="2" id="KW-0479">Metal-binding</keyword>
<dbReference type="CDD" id="cd12203">
    <property type="entry name" value="GT1"/>
    <property type="match status" value="1"/>
</dbReference>
<evidence type="ECO:0000256" key="2">
    <source>
        <dbReference type="ARBA" id="ARBA00022723"/>
    </source>
</evidence>
<reference evidence="9 10" key="1">
    <citation type="submission" date="2024-03" db="EMBL/GenBank/DDBJ databases">
        <authorList>
            <person name="Martinez-Hernandez J."/>
        </authorList>
    </citation>
    <scope>NUCLEOTIDE SEQUENCE [LARGE SCALE GENOMIC DNA]</scope>
</reference>
<keyword evidence="5" id="KW-0269">Exonuclease</keyword>
<dbReference type="InterPro" id="IPR042173">
    <property type="entry name" value="RNase_J_2"/>
</dbReference>
<sequence length="886" mass="98402">MASYTSISLCPYSLCFCSKPTRLPVSCSVASSQLRGSDGSNSKVPRKRRRKIEGPRKSMEDSVQRKMEQFYEGSDGPPLRVLPIGGLGEIGMNCMLVSNHDRYILIDAGVMFPDYDELGVQKIIPDTTFIRKWSHKIEALIITHGHEDHIGALPWVIPALDSNTPIFASSFTMELIKKRLKEHGIFIPSRLKTFRTRQKFTAGPFEIEPIRVTHSIPDCCGLVLRCSDGTILHTGDWKIDETPLDGNVFDREALEELSKEGVTLMMSDSTNILSPGRTTSESVVAEALLRHISASKGRVITTQFASNIHRLGSVKAAADLTGRKLVFVGMSLRTYLEAAWKDGKAPIDPSTLVKAEDIDAYAPKDLLIVTTGSQAEPRAALNLASYGSSHAFKLSKEDVVLYSAKVIPGNESRVMQMLNRISEIGSTIVMGKNEGLHTSGHAYRGELEEVLRIVKPQHFLPIHGELLFLKEHELLGKSTGIRHTAVIKNGEMLGVSHLRNRRVLSNGFISLGKENLQLKYSDGDKAFGTSSELCIDERLRVALDGIIVVSMEIFRPQNSDSLAENTLKGKIRITTRCLWLDKGKLLDALHKAAHAALSSCPVNCPLTHMERTVSEVLRKMVRKYSGKRPEVIAIAIENPAALLADEINTKLSGKSHVGPGISTLRKAVDGDGKANQYTTMQIRDDGIDVEGKNITTSSGAEDDLFDSEDSDLVLKTFIASSPVEKSINASNGYVTQKEHESNLKEDYSEDTDDAKSEEMSNSEPNSEEKSNSELKSEETSNSEPKSSKPVKRNKWKPEEVKKVIGMREELHDRFQIVKGRMVLWEEISQTLLTDGISRSAGQCKSLWTSLVLKYEELKNEKDRKKSWQYFEDMERIMSNEAARATK</sequence>
<dbReference type="InterPro" id="IPR036866">
    <property type="entry name" value="RibonucZ/Hydroxyglut_hydro"/>
</dbReference>
<dbReference type="InterPro" id="IPR001005">
    <property type="entry name" value="SANT/Myb"/>
</dbReference>
<feature type="region of interest" description="Disordered" evidence="7">
    <location>
        <begin position="31"/>
        <end position="63"/>
    </location>
</feature>
<dbReference type="Gene3D" id="3.40.50.10710">
    <property type="entry name" value="Metallo-hydrolase/oxidoreductase"/>
    <property type="match status" value="1"/>
</dbReference>
<keyword evidence="10" id="KW-1185">Reference proteome</keyword>
<dbReference type="GO" id="GO:0004527">
    <property type="term" value="F:exonuclease activity"/>
    <property type="evidence" value="ECO:0007669"/>
    <property type="project" value="UniProtKB-KW"/>
</dbReference>
<dbReference type="Pfam" id="PF13837">
    <property type="entry name" value="Myb_DNA-bind_4"/>
    <property type="match status" value="1"/>
</dbReference>
<evidence type="ECO:0000256" key="6">
    <source>
        <dbReference type="ARBA" id="ARBA00022884"/>
    </source>
</evidence>
<feature type="compositionally biased region" description="Basic and acidic residues" evidence="7">
    <location>
        <begin position="52"/>
        <end position="63"/>
    </location>
</feature>
<evidence type="ECO:0000256" key="4">
    <source>
        <dbReference type="ARBA" id="ARBA00022833"/>
    </source>
</evidence>
<dbReference type="Proteomes" id="UP001497480">
    <property type="component" value="Unassembled WGS sequence"/>
</dbReference>
<feature type="compositionally biased region" description="Basic and acidic residues" evidence="7">
    <location>
        <begin position="766"/>
        <end position="778"/>
    </location>
</feature>
<dbReference type="AlphaFoldDB" id="A0AAV1Y0T9"/>
<dbReference type="PANTHER" id="PTHR43694">
    <property type="entry name" value="RIBONUCLEASE J"/>
    <property type="match status" value="1"/>
</dbReference>
<feature type="domain" description="Myb-like" evidence="8">
    <location>
        <begin position="787"/>
        <end position="851"/>
    </location>
</feature>
<keyword evidence="3" id="KW-0378">Hydrolase</keyword>
<protein>
    <recommendedName>
        <fullName evidence="8">Myb-like domain-containing protein</fullName>
    </recommendedName>
</protein>
<feature type="region of interest" description="Disordered" evidence="7">
    <location>
        <begin position="729"/>
        <end position="794"/>
    </location>
</feature>
<dbReference type="PANTHER" id="PTHR43694:SF1">
    <property type="entry name" value="RIBONUCLEASE J"/>
    <property type="match status" value="1"/>
</dbReference>
<dbReference type="Pfam" id="PF22505">
    <property type="entry name" value="RNase_J_b_CASP"/>
    <property type="match status" value="1"/>
</dbReference>
<dbReference type="SMART" id="SM00849">
    <property type="entry name" value="Lactamase_B"/>
    <property type="match status" value="1"/>
</dbReference>
<keyword evidence="4" id="KW-0862">Zinc</keyword>